<dbReference type="AlphaFoldDB" id="A0A087B9K4"/>
<feature type="domain" description="HTH merR-type" evidence="1">
    <location>
        <begin position="1"/>
        <end position="32"/>
    </location>
</feature>
<comment type="caution">
    <text evidence="2">The sequence shown here is derived from an EMBL/GenBank/DDBJ whole genome shotgun (WGS) entry which is preliminary data.</text>
</comment>
<organism evidence="2 3">
    <name type="scientific">Bifidobacterium longum subsp. suis</name>
    <dbReference type="NCBI Taxonomy" id="1695"/>
    <lineage>
        <taxon>Bacteria</taxon>
        <taxon>Bacillati</taxon>
        <taxon>Actinomycetota</taxon>
        <taxon>Actinomycetes</taxon>
        <taxon>Bifidobacteriales</taxon>
        <taxon>Bifidobacteriaceae</taxon>
        <taxon>Bifidobacterium</taxon>
    </lineage>
</organism>
<dbReference type="Gene3D" id="1.10.1660.10">
    <property type="match status" value="1"/>
</dbReference>
<proteinExistence type="predicted"/>
<dbReference type="Pfam" id="PF00376">
    <property type="entry name" value="MerR"/>
    <property type="match status" value="1"/>
</dbReference>
<dbReference type="GO" id="GO:0006355">
    <property type="term" value="P:regulation of DNA-templated transcription"/>
    <property type="evidence" value="ECO:0007669"/>
    <property type="project" value="InterPro"/>
</dbReference>
<evidence type="ECO:0000259" key="1">
    <source>
        <dbReference type="PROSITE" id="PS50937"/>
    </source>
</evidence>
<sequence>MGYSIGQVSRKTGLSEHTLRYYDGQGLLPGIA</sequence>
<protein>
    <submittedName>
        <fullName evidence="2">SoxR family transcriptional regulator</fullName>
    </submittedName>
</protein>
<dbReference type="InterPro" id="IPR000551">
    <property type="entry name" value="MerR-type_HTH_dom"/>
</dbReference>
<dbReference type="SUPFAM" id="SSF46955">
    <property type="entry name" value="Putative DNA-binding domain"/>
    <property type="match status" value="1"/>
</dbReference>
<gene>
    <name evidence="2" type="ORF">BLSS_1729</name>
</gene>
<evidence type="ECO:0000313" key="2">
    <source>
        <dbReference type="EMBL" id="KFI67704.1"/>
    </source>
</evidence>
<reference evidence="2 3" key="1">
    <citation type="submission" date="2014-03" db="EMBL/GenBank/DDBJ databases">
        <title>Genomics of Bifidobacteria.</title>
        <authorList>
            <person name="Ventura M."/>
            <person name="Milani C."/>
            <person name="Lugli G.A."/>
        </authorList>
    </citation>
    <scope>NUCLEOTIDE SEQUENCE [LARGE SCALE GENOMIC DNA]</scope>
    <source>
        <strain evidence="2 3">LMG 21814</strain>
    </source>
</reference>
<accession>A0A087B9K4</accession>
<dbReference type="EMBL" id="JGZA01000027">
    <property type="protein sequence ID" value="KFI67704.1"/>
    <property type="molecule type" value="Genomic_DNA"/>
</dbReference>
<dbReference type="InterPro" id="IPR009061">
    <property type="entry name" value="DNA-bd_dom_put_sf"/>
</dbReference>
<dbReference type="GO" id="GO:0003677">
    <property type="term" value="F:DNA binding"/>
    <property type="evidence" value="ECO:0007669"/>
    <property type="project" value="InterPro"/>
</dbReference>
<name>A0A087B9K4_BIFLN</name>
<evidence type="ECO:0000313" key="3">
    <source>
        <dbReference type="Proteomes" id="UP000029024"/>
    </source>
</evidence>
<dbReference type="PROSITE" id="PS00552">
    <property type="entry name" value="HTH_MERR_1"/>
    <property type="match status" value="1"/>
</dbReference>
<dbReference type="PROSITE" id="PS50937">
    <property type="entry name" value="HTH_MERR_2"/>
    <property type="match status" value="1"/>
</dbReference>
<dbReference type="Proteomes" id="UP000029024">
    <property type="component" value="Unassembled WGS sequence"/>
</dbReference>